<keyword evidence="2" id="KW-1185">Reference proteome</keyword>
<evidence type="ECO:0000313" key="1">
    <source>
        <dbReference type="EMBL" id="GAA0557862.1"/>
    </source>
</evidence>
<proteinExistence type="predicted"/>
<protein>
    <submittedName>
        <fullName evidence="1">Uncharacterized protein</fullName>
    </submittedName>
</protein>
<accession>A0ABP3P5X6</accession>
<dbReference type="RefSeq" id="WP_166930763.1">
    <property type="nucleotide sequence ID" value="NZ_BAAADD010000001.1"/>
</dbReference>
<reference evidence="2" key="1">
    <citation type="journal article" date="2019" name="Int. J. Syst. Evol. Microbiol.">
        <title>The Global Catalogue of Microorganisms (GCM) 10K type strain sequencing project: providing services to taxonomists for standard genome sequencing and annotation.</title>
        <authorList>
            <consortium name="The Broad Institute Genomics Platform"/>
            <consortium name="The Broad Institute Genome Sequencing Center for Infectious Disease"/>
            <person name="Wu L."/>
            <person name="Ma J."/>
        </authorList>
    </citation>
    <scope>NUCLEOTIDE SEQUENCE [LARGE SCALE GENOMIC DNA]</scope>
    <source>
        <strain evidence="2">JCM 15089</strain>
    </source>
</reference>
<dbReference type="EMBL" id="BAAADD010000001">
    <property type="protein sequence ID" value="GAA0557862.1"/>
    <property type="molecule type" value="Genomic_DNA"/>
</dbReference>
<gene>
    <name evidence="1" type="ORF">GCM10008942_02930</name>
</gene>
<comment type="caution">
    <text evidence="1">The sequence shown here is derived from an EMBL/GenBank/DDBJ whole genome shotgun (WGS) entry which is preliminary data.</text>
</comment>
<sequence>MIARLAAVFGLVLAVGLPCRAGLLDSKPAFQIAESTVQVPDDGLGPNDVFWLDDRTLVFAGADNGEDPSFWHRPKTDEVLFPKDKARLYLWRLGEAPQVYARAAWPKRGTNLSNNYLCAGNGRITWSTDGFAPPERGSKAIPPAAVMTGALGRETLSKFSFYDDPAHYPREYRAWDLDIVSRSCTQVAAPQLYDRVWVPSRSARFALDFGPRMGDGQAPLSVVALADGKRVPVRGVDARAVSPGCTHPLPWEDTILTWGCPVTWKMHPDVVPVWKVRADGSSERINMHTANLVLDYLVPYKHGFFLWSDGSRTDPNHIAIADAGLYLVKKDGLTRVLSGSAWVPRAISPNGCLTAFARSTALAGIMFRQHLVILDLCKAAEGMQ</sequence>
<dbReference type="Proteomes" id="UP001499951">
    <property type="component" value="Unassembled WGS sequence"/>
</dbReference>
<organism evidence="1 2">
    <name type="scientific">Rhizomicrobium electricum</name>
    <dbReference type="NCBI Taxonomy" id="480070"/>
    <lineage>
        <taxon>Bacteria</taxon>
        <taxon>Pseudomonadati</taxon>
        <taxon>Pseudomonadota</taxon>
        <taxon>Alphaproteobacteria</taxon>
        <taxon>Micropepsales</taxon>
        <taxon>Micropepsaceae</taxon>
        <taxon>Rhizomicrobium</taxon>
    </lineage>
</organism>
<evidence type="ECO:0000313" key="2">
    <source>
        <dbReference type="Proteomes" id="UP001499951"/>
    </source>
</evidence>
<name>A0ABP3P5X6_9PROT</name>